<evidence type="ECO:0008006" key="3">
    <source>
        <dbReference type="Google" id="ProtNLM"/>
    </source>
</evidence>
<dbReference type="AlphaFoldDB" id="A0A1M4TQI1"/>
<gene>
    <name evidence="1" type="ORF">SAMN02746089_00276</name>
</gene>
<dbReference type="InterPro" id="IPR025394">
    <property type="entry name" value="DUF4127"/>
</dbReference>
<dbReference type="EMBL" id="FQVH01000002">
    <property type="protein sequence ID" value="SHE46644.1"/>
    <property type="molecule type" value="Genomic_DNA"/>
</dbReference>
<proteinExistence type="predicted"/>
<accession>A0A1M4TQI1</accession>
<dbReference type="Pfam" id="PF13552">
    <property type="entry name" value="DUF4127"/>
    <property type="match status" value="1"/>
</dbReference>
<protein>
    <recommendedName>
        <fullName evidence="3">DUF4127 family protein</fullName>
    </recommendedName>
</protein>
<sequence length="534" mass="61893">MRTHPPQIAGINDGYNGHIHMLEREVVMRNIMLIPLDERPCNYNYPLMLARDTDVNLLLPPREILGYKKKPAQIDDLWEWLIKNISDCDYLIVSIDMLVYGGIVPSRLHSFTEKECLERLERLKEIKDSNKKLKIMAFNLIMRVPSYDSSEEEPDYYAYYGARIFRYSWLWDIINRGMASDGDKNEFENLKKEIPDDVLDDYINRRKVNSSVNLQAVDMVKRGIIDFLIIPLDDCSEYGFSSLEQQKILDEVEKNNLQDKVYIYPGADEVGCTLLARAYNELNNTKPCVYVRYSSTIGPQIIPKYEDRPLNESIKSQVIAAGGIIVDNSSDADIVLMVNSPALGGHKMGESPEAVYYKDRSYYSMRNLREFVEALKYYIGKNKRCSIADVAFCNGADQELLNMLLKQDLIDKIYSYAGWNTSGNTLGTVISHSMIKFNCNKSGIDDFYVLRLLEDWGYQAMIRQDISREDLPVLGLSYFDIKDKNEKVAEKAKRRLMDFKSKNLEKVMRGYEIERVYFPWNRLFEIGIELKKID</sequence>
<evidence type="ECO:0000313" key="1">
    <source>
        <dbReference type="EMBL" id="SHE46644.1"/>
    </source>
</evidence>
<dbReference type="Proteomes" id="UP000184088">
    <property type="component" value="Unassembled WGS sequence"/>
</dbReference>
<name>A0A1M4TQI1_9THEO</name>
<keyword evidence="2" id="KW-1185">Reference proteome</keyword>
<reference evidence="1 2" key="1">
    <citation type="submission" date="2016-11" db="EMBL/GenBank/DDBJ databases">
        <authorList>
            <person name="Jaros S."/>
            <person name="Januszkiewicz K."/>
            <person name="Wedrychowicz H."/>
        </authorList>
    </citation>
    <scope>NUCLEOTIDE SEQUENCE [LARGE SCALE GENOMIC DNA]</scope>
    <source>
        <strain evidence="1 2">DSM 17918</strain>
    </source>
</reference>
<evidence type="ECO:0000313" key="2">
    <source>
        <dbReference type="Proteomes" id="UP000184088"/>
    </source>
</evidence>
<organism evidence="1 2">
    <name type="scientific">Caldanaerobius fijiensis DSM 17918</name>
    <dbReference type="NCBI Taxonomy" id="1121256"/>
    <lineage>
        <taxon>Bacteria</taxon>
        <taxon>Bacillati</taxon>
        <taxon>Bacillota</taxon>
        <taxon>Clostridia</taxon>
        <taxon>Thermoanaerobacterales</taxon>
        <taxon>Thermoanaerobacteraceae</taxon>
        <taxon>Caldanaerobius</taxon>
    </lineage>
</organism>
<dbReference type="STRING" id="1121256.SAMN02746089_00276"/>